<dbReference type="Gene3D" id="3.90.1170.20">
    <property type="entry name" value="Quinolinate phosphoribosyl transferase, N-terminal domain"/>
    <property type="match status" value="1"/>
</dbReference>
<accession>A0A7S3PJ33</accession>
<organism evidence="15">
    <name type="scientific">Aplanochytrium stocchinoi</name>
    <dbReference type="NCBI Taxonomy" id="215587"/>
    <lineage>
        <taxon>Eukaryota</taxon>
        <taxon>Sar</taxon>
        <taxon>Stramenopiles</taxon>
        <taxon>Bigyra</taxon>
        <taxon>Labyrinthulomycetes</taxon>
        <taxon>Thraustochytrida</taxon>
        <taxon>Thraustochytriidae</taxon>
        <taxon>Aplanochytrium</taxon>
    </lineage>
</organism>
<evidence type="ECO:0000256" key="6">
    <source>
        <dbReference type="ARBA" id="ARBA00020990"/>
    </source>
</evidence>
<reference evidence="15" key="1">
    <citation type="submission" date="2021-01" db="EMBL/GenBank/DDBJ databases">
        <authorList>
            <person name="Corre E."/>
            <person name="Pelletier E."/>
            <person name="Niang G."/>
            <person name="Scheremetjew M."/>
            <person name="Finn R."/>
            <person name="Kale V."/>
            <person name="Holt S."/>
            <person name="Cochrane G."/>
            <person name="Meng A."/>
            <person name="Brown T."/>
            <person name="Cohen L."/>
        </authorList>
    </citation>
    <scope>NUCLEOTIDE SEQUENCE</scope>
    <source>
        <strain evidence="15">GSBS06</strain>
    </source>
</reference>
<dbReference type="EC" id="2.4.2.19" evidence="5 12"/>
<dbReference type="GO" id="GO:0005737">
    <property type="term" value="C:cytoplasm"/>
    <property type="evidence" value="ECO:0007669"/>
    <property type="project" value="TreeGrafter"/>
</dbReference>
<evidence type="ECO:0000256" key="7">
    <source>
        <dbReference type="ARBA" id="ARBA00022642"/>
    </source>
</evidence>
<evidence type="ECO:0000256" key="9">
    <source>
        <dbReference type="ARBA" id="ARBA00022679"/>
    </source>
</evidence>
<feature type="domain" description="Quinolinate phosphoribosyl transferase N-terminal" evidence="14">
    <location>
        <begin position="46"/>
        <end position="125"/>
    </location>
</feature>
<comment type="similarity">
    <text evidence="3 12">Belongs to the NadC/ModD family.</text>
</comment>
<dbReference type="PIRSF" id="PIRSF006250">
    <property type="entry name" value="NadC_ModD"/>
    <property type="match status" value="1"/>
</dbReference>
<dbReference type="InterPro" id="IPR004393">
    <property type="entry name" value="NadC"/>
</dbReference>
<dbReference type="GO" id="GO:0034213">
    <property type="term" value="P:quinolinate catabolic process"/>
    <property type="evidence" value="ECO:0007669"/>
    <property type="project" value="TreeGrafter"/>
</dbReference>
<dbReference type="SUPFAM" id="SSF51690">
    <property type="entry name" value="Nicotinate/Quinolinate PRTase C-terminal domain-like"/>
    <property type="match status" value="1"/>
</dbReference>
<dbReference type="CDD" id="cd01572">
    <property type="entry name" value="QPRTase"/>
    <property type="match status" value="1"/>
</dbReference>
<comment type="catalytic activity">
    <reaction evidence="11 12">
        <text>nicotinate beta-D-ribonucleotide + CO2 + diphosphate = quinolinate + 5-phospho-alpha-D-ribose 1-diphosphate + 2 H(+)</text>
        <dbReference type="Rhea" id="RHEA:12733"/>
        <dbReference type="ChEBI" id="CHEBI:15378"/>
        <dbReference type="ChEBI" id="CHEBI:16526"/>
        <dbReference type="ChEBI" id="CHEBI:29959"/>
        <dbReference type="ChEBI" id="CHEBI:33019"/>
        <dbReference type="ChEBI" id="CHEBI:57502"/>
        <dbReference type="ChEBI" id="CHEBI:58017"/>
        <dbReference type="EC" id="2.4.2.19"/>
    </reaction>
</comment>
<dbReference type="InterPro" id="IPR036068">
    <property type="entry name" value="Nicotinate_pribotase-like_C"/>
</dbReference>
<evidence type="ECO:0000256" key="1">
    <source>
        <dbReference type="ARBA" id="ARBA00003237"/>
    </source>
</evidence>
<dbReference type="InterPro" id="IPR002638">
    <property type="entry name" value="Quinolinate_PRibosylTrfase_C"/>
</dbReference>
<dbReference type="InterPro" id="IPR037128">
    <property type="entry name" value="Quinolinate_PRibosylTase_N_sf"/>
</dbReference>
<dbReference type="InterPro" id="IPR022412">
    <property type="entry name" value="Quinolinate_PRibosylTrfase_N"/>
</dbReference>
<dbReference type="Pfam" id="PF01729">
    <property type="entry name" value="QRPTase_C"/>
    <property type="match status" value="1"/>
</dbReference>
<evidence type="ECO:0000256" key="11">
    <source>
        <dbReference type="ARBA" id="ARBA00047445"/>
    </source>
</evidence>
<comment type="function">
    <text evidence="1 12">Involved in the catabolism of quinolinic acid (QA).</text>
</comment>
<dbReference type="GO" id="GO:0004514">
    <property type="term" value="F:nicotinate-nucleotide diphosphorylase (carboxylating) activity"/>
    <property type="evidence" value="ECO:0007669"/>
    <property type="project" value="UniProtKB-EC"/>
</dbReference>
<dbReference type="NCBIfam" id="TIGR00078">
    <property type="entry name" value="nadC"/>
    <property type="match status" value="1"/>
</dbReference>
<keyword evidence="7 12" id="KW-0662">Pyridine nucleotide biosynthesis</keyword>
<dbReference type="AlphaFoldDB" id="A0A7S3PJ33"/>
<name>A0A7S3PJ33_9STRA</name>
<evidence type="ECO:0000259" key="14">
    <source>
        <dbReference type="Pfam" id="PF02749"/>
    </source>
</evidence>
<evidence type="ECO:0000256" key="8">
    <source>
        <dbReference type="ARBA" id="ARBA00022676"/>
    </source>
</evidence>
<keyword evidence="8 12" id="KW-0328">Glycosyltransferase</keyword>
<evidence type="ECO:0000256" key="3">
    <source>
        <dbReference type="ARBA" id="ARBA00009400"/>
    </source>
</evidence>
<feature type="domain" description="Quinolinate phosphoribosyl transferase C-terminal" evidence="13">
    <location>
        <begin position="127"/>
        <end position="297"/>
    </location>
</feature>
<sequence>MSEYDDAEFFSSLANVLPPIGDIRSTIELWLKTDVPSFDVGGYVVGDKTEVALLLGKSPGVVCGIEFAKIVFEIMNLSVEWYKKDGDIITAEEAKAKKPVAKVTGEVRRILLAERTALNIMARASGVATEARKMRSIKESVNWHGQVAGTRKTTPGFSFIEKYSLLVGGVSTHRLDLSQMTMLKDNHVWSVGSITKAVKKARFAAGFSSKIEVECRDLTEAIEACTAGAEVVMLDNYTPEGMKVDAKKLKAQFPHVTVEASGGITEDTIAAYMSEDVDVISMGKLTQGYGSLDFSLKVQRN</sequence>
<evidence type="ECO:0000256" key="10">
    <source>
        <dbReference type="ARBA" id="ARBA00033102"/>
    </source>
</evidence>
<protein>
    <recommendedName>
        <fullName evidence="6 12">Nicotinate-nucleotide pyrophosphorylase [carboxylating]</fullName>
        <ecNumber evidence="5 12">2.4.2.19</ecNumber>
    </recommendedName>
    <alternativeName>
        <fullName evidence="10 12">Quinolinate phosphoribosyltransferase [decarboxylating]</fullName>
    </alternativeName>
</protein>
<comment type="subunit">
    <text evidence="4 12">Hexamer formed by 3 homodimers.</text>
</comment>
<dbReference type="PANTHER" id="PTHR32179:SF3">
    <property type="entry name" value="NICOTINATE-NUCLEOTIDE PYROPHOSPHORYLASE [CARBOXYLATING]"/>
    <property type="match status" value="1"/>
</dbReference>
<evidence type="ECO:0000256" key="4">
    <source>
        <dbReference type="ARBA" id="ARBA00011218"/>
    </source>
</evidence>
<dbReference type="Gene3D" id="3.20.20.70">
    <property type="entry name" value="Aldolase class I"/>
    <property type="match status" value="1"/>
</dbReference>
<gene>
    <name evidence="15" type="ORF">ASTO00021_LOCUS11117</name>
</gene>
<dbReference type="InterPro" id="IPR013785">
    <property type="entry name" value="Aldolase_TIM"/>
</dbReference>
<dbReference type="InterPro" id="IPR027277">
    <property type="entry name" value="NadC/ModD"/>
</dbReference>
<dbReference type="PANTHER" id="PTHR32179">
    <property type="entry name" value="NICOTINATE-NUCLEOTIDE PYROPHOSPHORYLASE [CARBOXYLATING]"/>
    <property type="match status" value="1"/>
</dbReference>
<evidence type="ECO:0000313" key="15">
    <source>
        <dbReference type="EMBL" id="CAE0440986.1"/>
    </source>
</evidence>
<evidence type="ECO:0000259" key="13">
    <source>
        <dbReference type="Pfam" id="PF01729"/>
    </source>
</evidence>
<dbReference type="SUPFAM" id="SSF54675">
    <property type="entry name" value="Nicotinate/Quinolinate PRTase N-terminal domain-like"/>
    <property type="match status" value="1"/>
</dbReference>
<keyword evidence="9 12" id="KW-0808">Transferase</keyword>
<dbReference type="Pfam" id="PF02749">
    <property type="entry name" value="QRPTase_N"/>
    <property type="match status" value="1"/>
</dbReference>
<proteinExistence type="inferred from homology"/>
<evidence type="ECO:0000256" key="2">
    <source>
        <dbReference type="ARBA" id="ARBA00004893"/>
    </source>
</evidence>
<dbReference type="GO" id="GO:0009435">
    <property type="term" value="P:NAD+ biosynthetic process"/>
    <property type="evidence" value="ECO:0007669"/>
    <property type="project" value="UniProtKB-UniPathway"/>
</dbReference>
<dbReference type="EMBL" id="HBIN01014676">
    <property type="protein sequence ID" value="CAE0440986.1"/>
    <property type="molecule type" value="Transcribed_RNA"/>
</dbReference>
<dbReference type="FunFam" id="3.20.20.70:FF:000090">
    <property type="entry name" value="Nicotinate-nucleotide pyrophosphorylase [carboxylating]"/>
    <property type="match status" value="1"/>
</dbReference>
<evidence type="ECO:0000256" key="12">
    <source>
        <dbReference type="PIRNR" id="PIRNR006250"/>
    </source>
</evidence>
<dbReference type="UniPathway" id="UPA00253">
    <property type="reaction ID" value="UER00331"/>
</dbReference>
<evidence type="ECO:0000256" key="5">
    <source>
        <dbReference type="ARBA" id="ARBA00011944"/>
    </source>
</evidence>
<comment type="pathway">
    <text evidence="2 12">Cofactor biosynthesis; NAD(+) biosynthesis; nicotinate D-ribonucleotide from quinolinate: step 1/1.</text>
</comment>